<gene>
    <name evidence="9" type="ORF">GTW09_13975</name>
</gene>
<keyword evidence="10" id="KW-1185">Reference proteome</keyword>
<keyword evidence="4 8" id="KW-0812">Transmembrane</keyword>
<dbReference type="GO" id="GO:0007155">
    <property type="term" value="P:cell adhesion"/>
    <property type="evidence" value="ECO:0007669"/>
    <property type="project" value="InterPro"/>
</dbReference>
<keyword evidence="6 8" id="KW-0472">Membrane</keyword>
<evidence type="ECO:0000256" key="2">
    <source>
        <dbReference type="ARBA" id="ARBA00005233"/>
    </source>
</evidence>
<comment type="caution">
    <text evidence="9">The sequence shown here is derived from an EMBL/GenBank/DDBJ whole genome shotgun (WGS) entry which is preliminary data.</text>
</comment>
<evidence type="ECO:0000256" key="6">
    <source>
        <dbReference type="ARBA" id="ARBA00023136"/>
    </source>
</evidence>
<name>A0A6L9MXJ6_9ALTE</name>
<evidence type="ECO:0000256" key="8">
    <source>
        <dbReference type="SAM" id="Phobius"/>
    </source>
</evidence>
<evidence type="ECO:0000313" key="10">
    <source>
        <dbReference type="Proteomes" id="UP000478837"/>
    </source>
</evidence>
<evidence type="ECO:0000256" key="5">
    <source>
        <dbReference type="ARBA" id="ARBA00022989"/>
    </source>
</evidence>
<evidence type="ECO:0000256" key="1">
    <source>
        <dbReference type="ARBA" id="ARBA00004167"/>
    </source>
</evidence>
<keyword evidence="3" id="KW-0488">Methylation</keyword>
<feature type="transmembrane region" description="Helical" evidence="8">
    <location>
        <begin position="7"/>
        <end position="31"/>
    </location>
</feature>
<dbReference type="InterPro" id="IPR045584">
    <property type="entry name" value="Pilin-like"/>
</dbReference>
<evidence type="ECO:0000256" key="4">
    <source>
        <dbReference type="ARBA" id="ARBA00022692"/>
    </source>
</evidence>
<evidence type="ECO:0000256" key="3">
    <source>
        <dbReference type="ARBA" id="ARBA00022481"/>
    </source>
</evidence>
<accession>A0A6L9MXJ6</accession>
<comment type="similarity">
    <text evidence="2 7">Belongs to the N-Me-Phe pilin family.</text>
</comment>
<sequence>MRPKQQGFTLIEILITVAIVGILAAIAMPIYQNYRLTAKLSEAFSLLDEERIKIELYYATHEKMPNKGSDAGIIEFPNFDLVTQLKWTSGIPGQVVDEKHIGTLAPIMDLTEFGDQYSEYNSTFYFVGKANGTGSITWKCVPNRVDHGALEEKYLPASCHSASS</sequence>
<organism evidence="9 10">
    <name type="scientific">Alteromonas hispanica</name>
    <dbReference type="NCBI Taxonomy" id="315421"/>
    <lineage>
        <taxon>Bacteria</taxon>
        <taxon>Pseudomonadati</taxon>
        <taxon>Pseudomonadota</taxon>
        <taxon>Gammaproteobacteria</taxon>
        <taxon>Alteromonadales</taxon>
        <taxon>Alteromonadaceae</taxon>
        <taxon>Alteromonas/Salinimonas group</taxon>
        <taxon>Alteromonas</taxon>
    </lineage>
</organism>
<dbReference type="SUPFAM" id="SSF54523">
    <property type="entry name" value="Pili subunits"/>
    <property type="match status" value="1"/>
</dbReference>
<protein>
    <submittedName>
        <fullName evidence="9">Prepilin-type N-terminal cleavage/methylation domain-containing protein</fullName>
    </submittedName>
</protein>
<dbReference type="PANTHER" id="PTHR30093:SF44">
    <property type="entry name" value="TYPE II SECRETION SYSTEM CORE PROTEIN G"/>
    <property type="match status" value="1"/>
</dbReference>
<dbReference type="Gene3D" id="3.30.700.10">
    <property type="entry name" value="Glycoprotein, Type 4 Pilin"/>
    <property type="match status" value="1"/>
</dbReference>
<dbReference type="EMBL" id="JAAAWP010000009">
    <property type="protein sequence ID" value="NDW22633.1"/>
    <property type="molecule type" value="Genomic_DNA"/>
</dbReference>
<dbReference type="GO" id="GO:0016020">
    <property type="term" value="C:membrane"/>
    <property type="evidence" value="ECO:0007669"/>
    <property type="project" value="UniProtKB-SubCell"/>
</dbReference>
<dbReference type="GO" id="GO:0009289">
    <property type="term" value="C:pilus"/>
    <property type="evidence" value="ECO:0007669"/>
    <property type="project" value="InterPro"/>
</dbReference>
<reference evidence="9 10" key="1">
    <citation type="submission" date="2020-01" db="EMBL/GenBank/DDBJ databases">
        <title>Genomes of bacteria type strains.</title>
        <authorList>
            <person name="Chen J."/>
            <person name="Zhu S."/>
            <person name="Yang J."/>
        </authorList>
    </citation>
    <scope>NUCLEOTIDE SEQUENCE [LARGE SCALE GENOMIC DNA]</scope>
    <source>
        <strain evidence="9 10">LMG 22958</strain>
    </source>
</reference>
<dbReference type="RefSeq" id="WP_163112388.1">
    <property type="nucleotide sequence ID" value="NZ_JAAAWP010000009.1"/>
</dbReference>
<comment type="subcellular location">
    <subcellularLocation>
        <location evidence="1">Membrane</location>
        <topology evidence="1">Single-pass membrane protein</topology>
    </subcellularLocation>
</comment>
<evidence type="ECO:0000256" key="7">
    <source>
        <dbReference type="RuleBase" id="RU000389"/>
    </source>
</evidence>
<proteinExistence type="inferred from homology"/>
<dbReference type="Pfam" id="PF00114">
    <property type="entry name" value="Pilin"/>
    <property type="match status" value="1"/>
</dbReference>
<keyword evidence="7" id="KW-0281">Fimbrium</keyword>
<dbReference type="InterPro" id="IPR001082">
    <property type="entry name" value="Pilin"/>
</dbReference>
<dbReference type="Pfam" id="PF07963">
    <property type="entry name" value="N_methyl"/>
    <property type="match status" value="1"/>
</dbReference>
<dbReference type="AlphaFoldDB" id="A0A6L9MXJ6"/>
<dbReference type="PANTHER" id="PTHR30093">
    <property type="entry name" value="GENERAL SECRETION PATHWAY PROTEIN G"/>
    <property type="match status" value="1"/>
</dbReference>
<dbReference type="InterPro" id="IPR012902">
    <property type="entry name" value="N_methyl_site"/>
</dbReference>
<evidence type="ECO:0000313" key="9">
    <source>
        <dbReference type="EMBL" id="NDW22633.1"/>
    </source>
</evidence>
<dbReference type="PROSITE" id="PS00409">
    <property type="entry name" value="PROKAR_NTER_METHYL"/>
    <property type="match status" value="1"/>
</dbReference>
<dbReference type="NCBIfam" id="TIGR02532">
    <property type="entry name" value="IV_pilin_GFxxxE"/>
    <property type="match status" value="1"/>
</dbReference>
<dbReference type="Proteomes" id="UP000478837">
    <property type="component" value="Unassembled WGS sequence"/>
</dbReference>
<keyword evidence="5 8" id="KW-1133">Transmembrane helix</keyword>